<dbReference type="RefSeq" id="WP_182845139.1">
    <property type="nucleotide sequence ID" value="NZ_BAAALP010000034.1"/>
</dbReference>
<gene>
    <name evidence="1" type="ORF">HNR61_004573</name>
</gene>
<comment type="caution">
    <text evidence="1">The sequence shown here is derived from an EMBL/GenBank/DDBJ whole genome shotgun (WGS) entry which is preliminary data.</text>
</comment>
<reference evidence="1 2" key="1">
    <citation type="submission" date="2020-08" db="EMBL/GenBank/DDBJ databases">
        <title>Genomic Encyclopedia of Type Strains, Phase IV (KMG-IV): sequencing the most valuable type-strain genomes for metagenomic binning, comparative biology and taxonomic classification.</title>
        <authorList>
            <person name="Goeker M."/>
        </authorList>
    </citation>
    <scope>NUCLEOTIDE SEQUENCE [LARGE SCALE GENOMIC DNA]</scope>
    <source>
        <strain evidence="1 2">DSM 44197</strain>
    </source>
</reference>
<dbReference type="EMBL" id="JACJIA010000005">
    <property type="protein sequence ID" value="MBA8952927.1"/>
    <property type="molecule type" value="Genomic_DNA"/>
</dbReference>
<name>A0A7W3LRK6_ACTNM</name>
<accession>A0A7W3LRK6</accession>
<sequence>MALRVQFTEAQTWGGITDTQLTVDAARVVLLDSNDQVVLDVPADVLRQIDRGAVARTSDLRGRHRNHGKAWSKEERTALREMWATAAPWDVLIQQFGRSRNSITSEARRLGLGERAATPGS</sequence>
<evidence type="ECO:0000313" key="1">
    <source>
        <dbReference type="EMBL" id="MBA8952927.1"/>
    </source>
</evidence>
<organism evidence="1 2">
    <name type="scientific">Actinomadura namibiensis</name>
    <dbReference type="NCBI Taxonomy" id="182080"/>
    <lineage>
        <taxon>Bacteria</taxon>
        <taxon>Bacillati</taxon>
        <taxon>Actinomycetota</taxon>
        <taxon>Actinomycetes</taxon>
        <taxon>Streptosporangiales</taxon>
        <taxon>Thermomonosporaceae</taxon>
        <taxon>Actinomadura</taxon>
    </lineage>
</organism>
<dbReference type="Proteomes" id="UP000572680">
    <property type="component" value="Unassembled WGS sequence"/>
</dbReference>
<keyword evidence="2" id="KW-1185">Reference proteome</keyword>
<proteinExistence type="predicted"/>
<protein>
    <submittedName>
        <fullName evidence="1">Uncharacterized protein</fullName>
    </submittedName>
</protein>
<evidence type="ECO:0000313" key="2">
    <source>
        <dbReference type="Proteomes" id="UP000572680"/>
    </source>
</evidence>
<dbReference type="AlphaFoldDB" id="A0A7W3LRK6"/>